<dbReference type="EMBL" id="MG592603">
    <property type="protein sequence ID" value="AUR97272.1"/>
    <property type="molecule type" value="Genomic_DNA"/>
</dbReference>
<dbReference type="Proteomes" id="UP000269348">
    <property type="component" value="Segment"/>
</dbReference>
<keyword evidence="1" id="KW-0472">Membrane</keyword>
<feature type="transmembrane region" description="Helical" evidence="1">
    <location>
        <begin position="115"/>
        <end position="133"/>
    </location>
</feature>
<dbReference type="InterPro" id="IPR021497">
    <property type="entry name" value="GTA_holin_3TM"/>
</dbReference>
<evidence type="ECO:0000313" key="2">
    <source>
        <dbReference type="EMBL" id="AUR97272.1"/>
    </source>
</evidence>
<proteinExistence type="predicted"/>
<dbReference type="Pfam" id="PF11351">
    <property type="entry name" value="GTA_holin_3TM"/>
    <property type="match status" value="1"/>
</dbReference>
<organism evidence="2 3">
    <name type="scientific">Vibrio phage 1.238.A._10N.261.52.F10</name>
    <dbReference type="NCBI Taxonomy" id="1881231"/>
    <lineage>
        <taxon>Viruses</taxon>
        <taxon>Duplodnaviria</taxon>
        <taxon>Heunggongvirae</taxon>
        <taxon>Uroviricota</taxon>
        <taxon>Caudoviricetes</taxon>
        <taxon>Schitoviridae</taxon>
        <taxon>Pariacacavirus</taxon>
        <taxon>Pariacacavirus 1238A</taxon>
    </lineage>
</organism>
<keyword evidence="3" id="KW-1185">Reference proteome</keyword>
<reference evidence="2 3" key="1">
    <citation type="submission" date="2017-11" db="EMBL/GenBank/DDBJ databases">
        <title>A major lineage of nontailed dsDNA viruses as unrecognized killers of marine bacteria.</title>
        <authorList>
            <person name="Kauffman K.M."/>
            <person name="Hussain F.A."/>
            <person name="Yang J."/>
            <person name="Arevalo P."/>
            <person name="Brown J.M."/>
            <person name="Chang W.K."/>
            <person name="VanInsberghe D."/>
            <person name="Elsherbini J."/>
            <person name="Cutler M.B."/>
            <person name="Kelly L."/>
            <person name="Polz M.F."/>
        </authorList>
    </citation>
    <scope>NUCLEOTIDE SEQUENCE [LARGE SCALE GENOMIC DNA]</scope>
</reference>
<accession>A0A2I7RUD2</accession>
<evidence type="ECO:0000313" key="3">
    <source>
        <dbReference type="Proteomes" id="UP000269348"/>
    </source>
</evidence>
<evidence type="ECO:0000256" key="1">
    <source>
        <dbReference type="SAM" id="Phobius"/>
    </source>
</evidence>
<gene>
    <name evidence="2" type="ORF">NVP1238A_23</name>
</gene>
<keyword evidence="1" id="KW-0812">Transmembrane</keyword>
<protein>
    <submittedName>
        <fullName evidence="2">TMhelix containing protein</fullName>
    </submittedName>
</protein>
<keyword evidence="1" id="KW-1133">Transmembrane helix</keyword>
<sequence>MSWITSLFSSSVGTVIEKAGNAIDKLVTSDEERLALRNELEAIGKEADKEGNRHIESMEQELSARHKADMASDSWLSKNVRPLTLIFLTAATVLMAFCTVFYTETLPNLDPWVNLLTTLLGVVYVFYFGSRGIEKVQKLKK</sequence>
<feature type="transmembrane region" description="Helical" evidence="1">
    <location>
        <begin position="83"/>
        <end position="103"/>
    </location>
</feature>
<name>A0A2I7RUD2_9CAUD</name>